<evidence type="ECO:0000256" key="4">
    <source>
        <dbReference type="ARBA" id="ARBA00022475"/>
    </source>
</evidence>
<protein>
    <submittedName>
        <fullName evidence="10">TDT family transporter</fullName>
    </submittedName>
</protein>
<evidence type="ECO:0000256" key="2">
    <source>
        <dbReference type="ARBA" id="ARBA00008566"/>
    </source>
</evidence>
<evidence type="ECO:0000256" key="1">
    <source>
        <dbReference type="ARBA" id="ARBA00004651"/>
    </source>
</evidence>
<feature type="compositionally biased region" description="Pro residues" evidence="8">
    <location>
        <begin position="10"/>
        <end position="28"/>
    </location>
</feature>
<name>A0ABU7PCJ3_9ACTN</name>
<gene>
    <name evidence="10" type="ORF">V2S66_13600</name>
</gene>
<dbReference type="InterPro" id="IPR038665">
    <property type="entry name" value="Voltage-dep_anion_channel_sf"/>
</dbReference>
<proteinExistence type="inferred from homology"/>
<dbReference type="CDD" id="cd09320">
    <property type="entry name" value="TDT_like_2"/>
    <property type="match status" value="1"/>
</dbReference>
<feature type="compositionally biased region" description="Low complexity" evidence="8">
    <location>
        <begin position="29"/>
        <end position="40"/>
    </location>
</feature>
<feature type="transmembrane region" description="Helical" evidence="9">
    <location>
        <begin position="188"/>
        <end position="208"/>
    </location>
</feature>
<comment type="caution">
    <text evidence="10">The sequence shown here is derived from an EMBL/GenBank/DDBJ whole genome shotgun (WGS) entry which is preliminary data.</text>
</comment>
<dbReference type="Gene3D" id="1.50.10.150">
    <property type="entry name" value="Voltage-dependent anion channel"/>
    <property type="match status" value="1"/>
</dbReference>
<evidence type="ECO:0000313" key="11">
    <source>
        <dbReference type="Proteomes" id="UP001344658"/>
    </source>
</evidence>
<feature type="transmembrane region" description="Helical" evidence="9">
    <location>
        <begin position="261"/>
        <end position="280"/>
    </location>
</feature>
<feature type="transmembrane region" description="Helical" evidence="9">
    <location>
        <begin position="220"/>
        <end position="249"/>
    </location>
</feature>
<reference evidence="10 11" key="1">
    <citation type="submission" date="2023-12" db="EMBL/GenBank/DDBJ databases">
        <title>Streptomyces sp. V4-01.</title>
        <authorList>
            <person name="Somphong A."/>
            <person name="Phongsopitanun W."/>
        </authorList>
    </citation>
    <scope>NUCLEOTIDE SEQUENCE [LARGE SCALE GENOMIC DNA]</scope>
    <source>
        <strain evidence="10 11">V4-01</strain>
    </source>
</reference>
<keyword evidence="5 9" id="KW-0812">Transmembrane</keyword>
<dbReference type="InterPro" id="IPR051629">
    <property type="entry name" value="Sulfite_efflux_TDT"/>
</dbReference>
<evidence type="ECO:0000256" key="3">
    <source>
        <dbReference type="ARBA" id="ARBA00022448"/>
    </source>
</evidence>
<evidence type="ECO:0000256" key="6">
    <source>
        <dbReference type="ARBA" id="ARBA00022989"/>
    </source>
</evidence>
<evidence type="ECO:0000256" key="5">
    <source>
        <dbReference type="ARBA" id="ARBA00022692"/>
    </source>
</evidence>
<evidence type="ECO:0000313" key="10">
    <source>
        <dbReference type="EMBL" id="MEE4542997.1"/>
    </source>
</evidence>
<keyword evidence="11" id="KW-1185">Reference proteome</keyword>
<feature type="transmembrane region" description="Helical" evidence="9">
    <location>
        <begin position="300"/>
        <end position="321"/>
    </location>
</feature>
<keyword evidence="4" id="KW-1003">Cell membrane</keyword>
<dbReference type="RefSeq" id="WP_330795027.1">
    <property type="nucleotide sequence ID" value="NZ_JAZEWV010000008.1"/>
</dbReference>
<feature type="transmembrane region" description="Helical" evidence="9">
    <location>
        <begin position="149"/>
        <end position="176"/>
    </location>
</feature>
<dbReference type="InterPro" id="IPR004695">
    <property type="entry name" value="SLAC1/Mae1/Ssu1/TehA"/>
</dbReference>
<feature type="transmembrane region" description="Helical" evidence="9">
    <location>
        <begin position="360"/>
        <end position="384"/>
    </location>
</feature>
<dbReference type="Pfam" id="PF03595">
    <property type="entry name" value="SLAC1"/>
    <property type="match status" value="1"/>
</dbReference>
<feature type="transmembrane region" description="Helical" evidence="9">
    <location>
        <begin position="333"/>
        <end position="354"/>
    </location>
</feature>
<evidence type="ECO:0000256" key="9">
    <source>
        <dbReference type="SAM" id="Phobius"/>
    </source>
</evidence>
<evidence type="ECO:0000256" key="8">
    <source>
        <dbReference type="SAM" id="MobiDB-lite"/>
    </source>
</evidence>
<feature type="transmembrane region" description="Helical" evidence="9">
    <location>
        <begin position="75"/>
        <end position="96"/>
    </location>
</feature>
<dbReference type="EMBL" id="JAZEWV010000008">
    <property type="protein sequence ID" value="MEE4542997.1"/>
    <property type="molecule type" value="Genomic_DNA"/>
</dbReference>
<accession>A0ABU7PCJ3</accession>
<keyword evidence="7 9" id="KW-0472">Membrane</keyword>
<evidence type="ECO:0000256" key="7">
    <source>
        <dbReference type="ARBA" id="ARBA00023136"/>
    </source>
</evidence>
<sequence length="390" mass="39268">MAAPSSTPLPYSPHPPRPSVLPSPPPRSRPAGGPAARHGRAAAALRGVGPNWYATVMGTAITGNAGAALPGCPGWLRAACTAVWALSAVLLCAVLAARAGHWAWHRDTARRGLLDPAVAPFYGCAPMALLAVGSGALTLGRPVLGEHAAVAAGAALWAVGTAAALLVAAAVPYLMVARHRVGPGDASPVWLLPVVAPMVAASVGPALLPHLAAGATQERGALLLGCLAMFGMSLLATLITLPVVWARLLQRAALPAASAPALFLVLGPLGQSTTATGAIADAAPGALPAPYAEALRGFAVVYGVPVIGFALLWLAIAAALVRRAAGEGMRFSMTWWAFTFPVGTCATGAASLARHTGLHALTWLAVALYAALVLGWLTATAGTLRSARPA</sequence>
<dbReference type="Proteomes" id="UP001344658">
    <property type="component" value="Unassembled WGS sequence"/>
</dbReference>
<dbReference type="PANTHER" id="PTHR31686">
    <property type="match status" value="1"/>
</dbReference>
<comment type="similarity">
    <text evidence="2">Belongs to the tellurite-resistance/dicarboxylate transporter (TDT) family.</text>
</comment>
<feature type="region of interest" description="Disordered" evidence="8">
    <location>
        <begin position="1"/>
        <end position="40"/>
    </location>
</feature>
<organism evidence="10 11">
    <name type="scientific">Actinacidiphila polyblastidii</name>
    <dbReference type="NCBI Taxonomy" id="3110430"/>
    <lineage>
        <taxon>Bacteria</taxon>
        <taxon>Bacillati</taxon>
        <taxon>Actinomycetota</taxon>
        <taxon>Actinomycetes</taxon>
        <taxon>Kitasatosporales</taxon>
        <taxon>Streptomycetaceae</taxon>
        <taxon>Actinacidiphila</taxon>
    </lineage>
</organism>
<dbReference type="PANTHER" id="PTHR31686:SF1">
    <property type="entry name" value="SULFITE EFFLUX PUMP SSU1"/>
    <property type="match status" value="1"/>
</dbReference>
<feature type="transmembrane region" description="Helical" evidence="9">
    <location>
        <begin position="117"/>
        <end position="137"/>
    </location>
</feature>
<keyword evidence="3" id="KW-0813">Transport</keyword>
<comment type="subcellular location">
    <subcellularLocation>
        <location evidence="1">Cell membrane</location>
        <topology evidence="1">Multi-pass membrane protein</topology>
    </subcellularLocation>
</comment>
<keyword evidence="6 9" id="KW-1133">Transmembrane helix</keyword>